<name>A0AAD8E9B3_DIPPU</name>
<proteinExistence type="predicted"/>
<evidence type="ECO:0000313" key="1">
    <source>
        <dbReference type="EMBL" id="KAJ9581429.1"/>
    </source>
</evidence>
<dbReference type="EMBL" id="JASPKZ010007921">
    <property type="protein sequence ID" value="KAJ9581429.1"/>
    <property type="molecule type" value="Genomic_DNA"/>
</dbReference>
<keyword evidence="2" id="KW-1185">Reference proteome</keyword>
<dbReference type="Proteomes" id="UP001233999">
    <property type="component" value="Unassembled WGS sequence"/>
</dbReference>
<protein>
    <submittedName>
        <fullName evidence="1">Uncharacterized protein</fullName>
    </submittedName>
</protein>
<reference evidence="1" key="2">
    <citation type="submission" date="2023-05" db="EMBL/GenBank/DDBJ databases">
        <authorList>
            <person name="Fouks B."/>
        </authorList>
    </citation>
    <scope>NUCLEOTIDE SEQUENCE</scope>
    <source>
        <strain evidence="1">Stay&amp;Tobe</strain>
        <tissue evidence="1">Testes</tissue>
    </source>
</reference>
<reference evidence="1" key="1">
    <citation type="journal article" date="2023" name="IScience">
        <title>Live-bearing cockroach genome reveals convergent evolutionary mechanisms linked to viviparity in insects and beyond.</title>
        <authorList>
            <person name="Fouks B."/>
            <person name="Harrison M.C."/>
            <person name="Mikhailova A.A."/>
            <person name="Marchal E."/>
            <person name="English S."/>
            <person name="Carruthers M."/>
            <person name="Jennings E.C."/>
            <person name="Chiamaka E.L."/>
            <person name="Frigard R.A."/>
            <person name="Pippel M."/>
            <person name="Attardo G.M."/>
            <person name="Benoit J.B."/>
            <person name="Bornberg-Bauer E."/>
            <person name="Tobe S.S."/>
        </authorList>
    </citation>
    <scope>NUCLEOTIDE SEQUENCE</scope>
    <source>
        <strain evidence="1">Stay&amp;Tobe</strain>
    </source>
</reference>
<feature type="non-terminal residue" evidence="1">
    <location>
        <position position="1"/>
    </location>
</feature>
<feature type="non-terminal residue" evidence="1">
    <location>
        <position position="130"/>
    </location>
</feature>
<evidence type="ECO:0000313" key="2">
    <source>
        <dbReference type="Proteomes" id="UP001233999"/>
    </source>
</evidence>
<comment type="caution">
    <text evidence="1">The sequence shown here is derived from an EMBL/GenBank/DDBJ whole genome shotgun (WGS) entry which is preliminary data.</text>
</comment>
<organism evidence="1 2">
    <name type="scientific">Diploptera punctata</name>
    <name type="common">Pacific beetle cockroach</name>
    <dbReference type="NCBI Taxonomy" id="6984"/>
    <lineage>
        <taxon>Eukaryota</taxon>
        <taxon>Metazoa</taxon>
        <taxon>Ecdysozoa</taxon>
        <taxon>Arthropoda</taxon>
        <taxon>Hexapoda</taxon>
        <taxon>Insecta</taxon>
        <taxon>Pterygota</taxon>
        <taxon>Neoptera</taxon>
        <taxon>Polyneoptera</taxon>
        <taxon>Dictyoptera</taxon>
        <taxon>Blattodea</taxon>
        <taxon>Blaberoidea</taxon>
        <taxon>Blaberidae</taxon>
        <taxon>Diplopterinae</taxon>
        <taxon>Diploptera</taxon>
    </lineage>
</organism>
<dbReference type="AlphaFoldDB" id="A0AAD8E9B3"/>
<sequence>GIFLKRNIINLPGRVWYTRIIEPQALPALRNRLERTGRKNKSKDKDNWFQIENVSYMSLYSSVLRMDYASSIRGRNPVERYLANVPGSSVVGLRLAEILLGVADQLLEGSSSGRTKRLLLGYPGRVHGRR</sequence>
<gene>
    <name evidence="1" type="ORF">L9F63_023397</name>
</gene>
<accession>A0AAD8E9B3</accession>